<comment type="subcellular location">
    <subcellularLocation>
        <location evidence="2">Mitochondrion</location>
    </subcellularLocation>
</comment>
<feature type="region of interest" description="Disordered" evidence="6">
    <location>
        <begin position="1"/>
        <end position="20"/>
    </location>
</feature>
<name>A0AAJ0CNQ9_9HYPO</name>
<sequence length="300" mass="33660">MRGAGHRLTVASPASNAGTLTLTSLRGFGTSRAQRQEAASPVTAQHDAADQNPLEKVENARAAVVIDAAARDKHTRREKPRKKDTPGDTSREPGASSKTSTFTATATATATATPTPTSSSPPTAPRHSSKRESTDRAQPLIALDSQNKTATKENWQTQKAALKEKFPEGWAPRKRLSPDALAGIRALNAQFPDVYTTQALADKFQVSSESIRRILKSKWTPSAEEEQDRQERWFRRGKQVWERMAAVGVKPPKKWRREGIVRDAEWHERRGRAVRREREREEDEKTEERERRARRARSRG</sequence>
<keyword evidence="5" id="KW-0809">Transit peptide</keyword>
<evidence type="ECO:0000256" key="4">
    <source>
        <dbReference type="ARBA" id="ARBA00013566"/>
    </source>
</evidence>
<evidence type="ECO:0000313" key="7">
    <source>
        <dbReference type="EMBL" id="KAK2596235.1"/>
    </source>
</evidence>
<feature type="compositionally biased region" description="Low complexity" evidence="6">
    <location>
        <begin position="95"/>
        <end position="121"/>
    </location>
</feature>
<dbReference type="InterPro" id="IPR010487">
    <property type="entry name" value="NGRN/Rrg9"/>
</dbReference>
<feature type="region of interest" description="Disordered" evidence="6">
    <location>
        <begin position="268"/>
        <end position="300"/>
    </location>
</feature>
<dbReference type="PANTHER" id="PTHR13475:SF3">
    <property type="entry name" value="NEUGRIN"/>
    <property type="match status" value="1"/>
</dbReference>
<proteinExistence type="inferred from homology"/>
<dbReference type="GO" id="GO:0005634">
    <property type="term" value="C:nucleus"/>
    <property type="evidence" value="ECO:0007669"/>
    <property type="project" value="TreeGrafter"/>
</dbReference>
<reference evidence="7" key="1">
    <citation type="submission" date="2023-06" db="EMBL/GenBank/DDBJ databases">
        <title>Conoideocrella luteorostrata (Hypocreales: Clavicipitaceae), a potential biocontrol fungus for elongate hemlock scale in United States Christmas tree production areas.</title>
        <authorList>
            <person name="Barrett H."/>
            <person name="Lovett B."/>
            <person name="Macias A.M."/>
            <person name="Stajich J.E."/>
            <person name="Kasson M.T."/>
        </authorList>
    </citation>
    <scope>NUCLEOTIDE SEQUENCE</scope>
    <source>
        <strain evidence="7">ARSEF 14590</strain>
    </source>
</reference>
<dbReference type="Proteomes" id="UP001251528">
    <property type="component" value="Unassembled WGS sequence"/>
</dbReference>
<comment type="similarity">
    <text evidence="3">Belongs to the RRG9 family.</text>
</comment>
<evidence type="ECO:0000256" key="5">
    <source>
        <dbReference type="ARBA" id="ARBA00022946"/>
    </source>
</evidence>
<evidence type="ECO:0000256" key="2">
    <source>
        <dbReference type="ARBA" id="ARBA00004173"/>
    </source>
</evidence>
<evidence type="ECO:0000313" key="8">
    <source>
        <dbReference type="Proteomes" id="UP001251528"/>
    </source>
</evidence>
<evidence type="ECO:0000256" key="3">
    <source>
        <dbReference type="ARBA" id="ARBA00010895"/>
    </source>
</evidence>
<organism evidence="7 8">
    <name type="scientific">Conoideocrella luteorostrata</name>
    <dbReference type="NCBI Taxonomy" id="1105319"/>
    <lineage>
        <taxon>Eukaryota</taxon>
        <taxon>Fungi</taxon>
        <taxon>Dikarya</taxon>
        <taxon>Ascomycota</taxon>
        <taxon>Pezizomycotina</taxon>
        <taxon>Sordariomycetes</taxon>
        <taxon>Hypocreomycetidae</taxon>
        <taxon>Hypocreales</taxon>
        <taxon>Clavicipitaceae</taxon>
        <taxon>Conoideocrella</taxon>
    </lineage>
</organism>
<comment type="function">
    <text evidence="1">Required for respiratory activity and maintenance and expression of the mitochondrial genome.</text>
</comment>
<dbReference type="EMBL" id="JASWJB010000116">
    <property type="protein sequence ID" value="KAK2596235.1"/>
    <property type="molecule type" value="Genomic_DNA"/>
</dbReference>
<dbReference type="GO" id="GO:0005739">
    <property type="term" value="C:mitochondrion"/>
    <property type="evidence" value="ECO:0007669"/>
    <property type="project" value="UniProtKB-SubCell"/>
</dbReference>
<feature type="compositionally biased region" description="Basic and acidic residues" evidence="6">
    <location>
        <begin position="81"/>
        <end position="91"/>
    </location>
</feature>
<keyword evidence="8" id="KW-1185">Reference proteome</keyword>
<comment type="caution">
    <text evidence="7">The sequence shown here is derived from an EMBL/GenBank/DDBJ whole genome shotgun (WGS) entry which is preliminary data.</text>
</comment>
<evidence type="ECO:0000256" key="6">
    <source>
        <dbReference type="SAM" id="MobiDB-lite"/>
    </source>
</evidence>
<feature type="region of interest" description="Disordered" evidence="6">
    <location>
        <begin position="27"/>
        <end position="156"/>
    </location>
</feature>
<accession>A0AAJ0CNQ9</accession>
<feature type="compositionally biased region" description="Polar residues" evidence="6">
    <location>
        <begin position="144"/>
        <end position="156"/>
    </location>
</feature>
<gene>
    <name evidence="7" type="primary">RRG9</name>
    <name evidence="7" type="ORF">QQS21_006327</name>
</gene>
<dbReference type="PANTHER" id="PTHR13475">
    <property type="entry name" value="NEUGRIN"/>
    <property type="match status" value="1"/>
</dbReference>
<evidence type="ECO:0000256" key="1">
    <source>
        <dbReference type="ARBA" id="ARBA00003548"/>
    </source>
</evidence>
<dbReference type="Pfam" id="PF06413">
    <property type="entry name" value="Neugrin"/>
    <property type="match status" value="1"/>
</dbReference>
<dbReference type="AlphaFoldDB" id="A0AAJ0CNQ9"/>
<protein>
    <recommendedName>
        <fullName evidence="4">Required for respiratory growth protein 9, mitochondrial</fullName>
    </recommendedName>
</protein>
<feature type="compositionally biased region" description="Basic and acidic residues" evidence="6">
    <location>
        <begin position="47"/>
        <end position="59"/>
    </location>
</feature>